<evidence type="ECO:0000313" key="2">
    <source>
        <dbReference type="Proteomes" id="UP001165488"/>
    </source>
</evidence>
<reference evidence="1" key="1">
    <citation type="submission" date="2022-03" db="EMBL/GenBank/DDBJ databases">
        <title>De novo assembled genomes of Belliella spp. (Cyclobacteriaceae) strains.</title>
        <authorList>
            <person name="Szabo A."/>
            <person name="Korponai K."/>
            <person name="Felfoldi T."/>
        </authorList>
    </citation>
    <scope>NUCLEOTIDE SEQUENCE</scope>
    <source>
        <strain evidence="1">DSM 107340</strain>
    </source>
</reference>
<dbReference type="Proteomes" id="UP001165488">
    <property type="component" value="Unassembled WGS sequence"/>
</dbReference>
<dbReference type="PANTHER" id="PTHR41339">
    <property type="entry name" value="LIPL48"/>
    <property type="match status" value="1"/>
</dbReference>
<dbReference type="RefSeq" id="WP_241274493.1">
    <property type="nucleotide sequence ID" value="NZ_JAKZGS010000004.1"/>
</dbReference>
<dbReference type="PROSITE" id="PS51257">
    <property type="entry name" value="PROKAR_LIPOPROTEIN"/>
    <property type="match status" value="1"/>
</dbReference>
<dbReference type="EMBL" id="JAKZGS010000004">
    <property type="protein sequence ID" value="MCH7397986.1"/>
    <property type="molecule type" value="Genomic_DNA"/>
</dbReference>
<proteinExistence type="predicted"/>
<dbReference type="PANTHER" id="PTHR41339:SF1">
    <property type="entry name" value="SECRETED PROTEIN"/>
    <property type="match status" value="1"/>
</dbReference>
<sequence>MNNNTKSNKLNRIIGLFSISALLLTSLFLVSCGDDERPAGAPPTVSSDPGTISGIPGAEVSALVSVSAPEGVKSFRILKNGAPDSNFPDVNISGTTGSYEFKYTIDPTLSAGAVVNFTFVVTDMLDRAATSAPLAVNVTATPPKPRVQVGGTTQLPGYDEHIVGVAVSGIEGTYIQERNVTLTADKDYYLIGFVRVGPIPAAGQTPSTDDGRTEGVLTIEPGTVIFGDEASKGTLVVQRGGKIMAEGTQDEPIVFTSANAPGERTPGDWGGVVLCGRARNNEGPSVQLEGGYAAWHGGTNDADNSGVLKYVRIEWAGIPINPNEEVNTLTLGSVGRGTVVEYVQASFGLDDQFEWFGGSVDGRYLIAYRGLDDDFDVDLGHSGNIQFAIGIRDAKDADQSGSNGFEVDNNGSGELREPYTSSVFSNITIIGPKKVRETSISAEFQHGAQLRRSSKLKIYNSIIAGYPMGIFIDGNNTVQFAQNDELQLRNVFLAGVRGWGGNGFGKAYDTNRAFDHQSALNSASYPDLQATGLPFLDGNGVARGNHPGSEPRGHSIRWTVPGFNALAWFNTAAFGNQFYGAWDELGISPSVFDLGTPTFTVEAGKPVATGAKWDNVPFVQSSTKSTWFGQFEQVPHAGAFGTSEDWTQGWANFSRNTVYRD</sequence>
<comment type="caution">
    <text evidence="1">The sequence shown here is derived from an EMBL/GenBank/DDBJ whole genome shotgun (WGS) entry which is preliminary data.</text>
</comment>
<name>A0ABS9UN05_9BACT</name>
<evidence type="ECO:0000313" key="1">
    <source>
        <dbReference type="EMBL" id="MCH7397986.1"/>
    </source>
</evidence>
<organism evidence="1 2">
    <name type="scientific">Belliella calami</name>
    <dbReference type="NCBI Taxonomy" id="2923436"/>
    <lineage>
        <taxon>Bacteria</taxon>
        <taxon>Pseudomonadati</taxon>
        <taxon>Bacteroidota</taxon>
        <taxon>Cytophagia</taxon>
        <taxon>Cytophagales</taxon>
        <taxon>Cyclobacteriaceae</taxon>
        <taxon>Belliella</taxon>
    </lineage>
</organism>
<accession>A0ABS9UN05</accession>
<keyword evidence="2" id="KW-1185">Reference proteome</keyword>
<protein>
    <submittedName>
        <fullName evidence="1">Ig-like domain repeat protein</fullName>
    </submittedName>
</protein>
<gene>
    <name evidence="1" type="ORF">MM236_08295</name>
</gene>